<comment type="caution">
    <text evidence="2">The sequence shown here is derived from an EMBL/GenBank/DDBJ whole genome shotgun (WGS) entry which is preliminary data.</text>
</comment>
<feature type="transmembrane region" description="Helical" evidence="1">
    <location>
        <begin position="240"/>
        <end position="259"/>
    </location>
</feature>
<keyword evidence="3" id="KW-1185">Reference proteome</keyword>
<feature type="transmembrane region" description="Helical" evidence="1">
    <location>
        <begin position="347"/>
        <end position="370"/>
    </location>
</feature>
<name>A0A6G0T734_APHGL</name>
<keyword evidence="1" id="KW-0812">Transmembrane</keyword>
<protein>
    <submittedName>
        <fullName evidence="2">Uncharacterized protein</fullName>
    </submittedName>
</protein>
<proteinExistence type="predicted"/>
<keyword evidence="1" id="KW-0472">Membrane</keyword>
<sequence length="394" mass="46867">HVSEVLRQNFLSIRRNNFGITFIQHLIEGQVDAPRILEELSFRIPGNTSFRFLICVFYPQSFHHVKHDLPVYIIKRFFNIHKSCKCLFVFPNPFLNDYLLGQYCFPYSHIPSELELIFRQLLFYFTFNTFEYKACDNKLMIRYSSHFFVAIFFGMGIIRIFTQLTSFIPQSFIELFSHNSIYFVIFFRFVFFVYFVMFSSYTGFLDILSIFSLHNFVHIAFLRCYLLFPTRGLYLPKNFFTILYASSLLHVFMRILILIHISSKYFSFASLNFLIIRFLSTLELSCPSILFELLYFLFSSIMLTIFIVIHSFFAAIMLLCPGVFIAVLVIVFFILSSLPSFFNILEFFNNCTISVFTIFPLIFSSLRFLICHCTIFLPIFTRFSFKFKFAFHHY</sequence>
<dbReference type="AlphaFoldDB" id="A0A6G0T734"/>
<feature type="transmembrane region" description="Helical" evidence="1">
    <location>
        <begin position="289"/>
        <end position="309"/>
    </location>
</feature>
<accession>A0A6G0T734</accession>
<dbReference type="Proteomes" id="UP000475862">
    <property type="component" value="Unassembled WGS sequence"/>
</dbReference>
<dbReference type="EMBL" id="VYZN01000054">
    <property type="protein sequence ID" value="KAE9526763.1"/>
    <property type="molecule type" value="Genomic_DNA"/>
</dbReference>
<feature type="transmembrane region" description="Helical" evidence="1">
    <location>
        <begin position="315"/>
        <end position="335"/>
    </location>
</feature>
<organism evidence="2 3">
    <name type="scientific">Aphis glycines</name>
    <name type="common">Soybean aphid</name>
    <dbReference type="NCBI Taxonomy" id="307491"/>
    <lineage>
        <taxon>Eukaryota</taxon>
        <taxon>Metazoa</taxon>
        <taxon>Ecdysozoa</taxon>
        <taxon>Arthropoda</taxon>
        <taxon>Hexapoda</taxon>
        <taxon>Insecta</taxon>
        <taxon>Pterygota</taxon>
        <taxon>Neoptera</taxon>
        <taxon>Paraneoptera</taxon>
        <taxon>Hemiptera</taxon>
        <taxon>Sternorrhyncha</taxon>
        <taxon>Aphidomorpha</taxon>
        <taxon>Aphidoidea</taxon>
        <taxon>Aphididae</taxon>
        <taxon>Aphidini</taxon>
        <taxon>Aphis</taxon>
        <taxon>Aphis</taxon>
    </lineage>
</organism>
<feature type="transmembrane region" description="Helical" evidence="1">
    <location>
        <begin position="181"/>
        <end position="201"/>
    </location>
</feature>
<feature type="transmembrane region" description="Helical" evidence="1">
    <location>
        <begin position="265"/>
        <end position="282"/>
    </location>
</feature>
<evidence type="ECO:0000313" key="3">
    <source>
        <dbReference type="Proteomes" id="UP000475862"/>
    </source>
</evidence>
<feature type="transmembrane region" description="Helical" evidence="1">
    <location>
        <begin position="207"/>
        <end position="228"/>
    </location>
</feature>
<evidence type="ECO:0000313" key="2">
    <source>
        <dbReference type="EMBL" id="KAE9526763.1"/>
    </source>
</evidence>
<feature type="transmembrane region" description="Helical" evidence="1">
    <location>
        <begin position="143"/>
        <end position="161"/>
    </location>
</feature>
<feature type="non-terminal residue" evidence="2">
    <location>
        <position position="1"/>
    </location>
</feature>
<evidence type="ECO:0000256" key="1">
    <source>
        <dbReference type="SAM" id="Phobius"/>
    </source>
</evidence>
<reference evidence="2 3" key="1">
    <citation type="submission" date="2019-08" db="EMBL/GenBank/DDBJ databases">
        <title>The genome of the soybean aphid Biotype 1, its phylome, world population structure and adaptation to the North American continent.</title>
        <authorList>
            <person name="Giordano R."/>
            <person name="Donthu R.K."/>
            <person name="Hernandez A.G."/>
            <person name="Wright C.L."/>
            <person name="Zimin A.V."/>
        </authorList>
    </citation>
    <scope>NUCLEOTIDE SEQUENCE [LARGE SCALE GENOMIC DNA]</scope>
    <source>
        <tissue evidence="2">Whole aphids</tissue>
    </source>
</reference>
<gene>
    <name evidence="2" type="ORF">AGLY_013411</name>
</gene>
<keyword evidence="1" id="KW-1133">Transmembrane helix</keyword>